<dbReference type="AlphaFoldDB" id="A0AAN8UL21"/>
<evidence type="ECO:0000313" key="2">
    <source>
        <dbReference type="Proteomes" id="UP001370490"/>
    </source>
</evidence>
<protein>
    <submittedName>
        <fullName evidence="1">Uncharacterized protein</fullName>
    </submittedName>
</protein>
<sequence>MSFLAGRLAGTEGAYFLQESKQAVSKIIEKSKTHLPSSTSPTIKPLTEESADVLPEILRHSLPSKIFQNRTSNSSSLSSSSKWALHSDPNLASSVSPDVLNPLRGYLSLPQVTFGPKRWVNVAFIILLFLRWLRWNLPNTDNSVLASTANEMRRDRYTHVKPEKLKAAADGFSQIGKAFAAATLFVFGGASLTLGLAASKLEMHNADDIRTKGKDIVQPKFEAFKQQLIPLRSWADNMSKKWHFEREQEIKEKPVIKELSRILGAKPSN</sequence>
<evidence type="ECO:0000313" key="1">
    <source>
        <dbReference type="EMBL" id="KAK6918833.1"/>
    </source>
</evidence>
<comment type="caution">
    <text evidence="1">The sequence shown here is derived from an EMBL/GenBank/DDBJ whole genome shotgun (WGS) entry which is preliminary data.</text>
</comment>
<dbReference type="EMBL" id="JBAMMX010000022">
    <property type="protein sequence ID" value="KAK6918833.1"/>
    <property type="molecule type" value="Genomic_DNA"/>
</dbReference>
<keyword evidence="2" id="KW-1185">Reference proteome</keyword>
<dbReference type="Proteomes" id="UP001370490">
    <property type="component" value="Unassembled WGS sequence"/>
</dbReference>
<proteinExistence type="predicted"/>
<reference evidence="1 2" key="1">
    <citation type="submission" date="2023-12" db="EMBL/GenBank/DDBJ databases">
        <title>A high-quality genome assembly for Dillenia turbinata (Dilleniales).</title>
        <authorList>
            <person name="Chanderbali A."/>
        </authorList>
    </citation>
    <scope>NUCLEOTIDE SEQUENCE [LARGE SCALE GENOMIC DNA]</scope>
    <source>
        <strain evidence="1">LSX21</strain>
        <tissue evidence="1">Leaf</tissue>
    </source>
</reference>
<organism evidence="1 2">
    <name type="scientific">Dillenia turbinata</name>
    <dbReference type="NCBI Taxonomy" id="194707"/>
    <lineage>
        <taxon>Eukaryota</taxon>
        <taxon>Viridiplantae</taxon>
        <taxon>Streptophyta</taxon>
        <taxon>Embryophyta</taxon>
        <taxon>Tracheophyta</taxon>
        <taxon>Spermatophyta</taxon>
        <taxon>Magnoliopsida</taxon>
        <taxon>eudicotyledons</taxon>
        <taxon>Gunneridae</taxon>
        <taxon>Pentapetalae</taxon>
        <taxon>Dilleniales</taxon>
        <taxon>Dilleniaceae</taxon>
        <taxon>Dillenia</taxon>
    </lineage>
</organism>
<name>A0AAN8UL21_9MAGN</name>
<accession>A0AAN8UL21</accession>
<dbReference type="PANTHER" id="PTHR36704">
    <property type="entry name" value="PROTEIN, PUTATIVE-RELATED"/>
    <property type="match status" value="1"/>
</dbReference>
<gene>
    <name evidence="1" type="ORF">RJ641_017255</name>
</gene>
<dbReference type="PANTHER" id="PTHR36704:SF1">
    <property type="entry name" value="OS06G0239700 PROTEIN"/>
    <property type="match status" value="1"/>
</dbReference>